<dbReference type="EMBL" id="VHIV01000002">
    <property type="protein sequence ID" value="TPV44086.1"/>
    <property type="molecule type" value="Genomic_DNA"/>
</dbReference>
<comment type="caution">
    <text evidence="1">The sequence shown here is derived from an EMBL/GenBank/DDBJ whole genome shotgun (WGS) entry which is preliminary data.</text>
</comment>
<sequence length="508" mass="58601">MTLKKIVNRAYPIIVMTVFLFIFSMIVSKFFIPKTILMSGEFPYPTEEYTSKKIGDVIATTLLLFALFFMYYKWVINKMKRTYTNIMIALGIVIILTMEIMITSIAFTPVIGDYAILKQGIVSVFNGDNQFLEMGQLLFYPYNTHIVLLGGYFAKLVGSVDVAIKILPIACITGSIILNVLIVRKITNFKVAHISIVLSVLNIFIYWQAPVFYTHTLVIFFISATMYTYLCLKTAETKRLKIILWILLGVFAACTYIIRPTALAVSLAILIENIFKFRKEYSVKVLSSVVFCLILIICFKGITTKFNLSTDNEIEKIPYTHWVKMGLNKDTYGVWNQADADYIDDENIKNTKDLNEHNKKVIVQRFNELGVMGYVQHLNEKITREWVSSQFSMYRIGQWFEQKNNMVANYVSNYSTEKYKIVTIYSYVIKLFVYVAVLAAVILYKKKDENESEVIRIAMISTLGVFTFLLLWETAPHYTYEAFAFMNIPASLGLYKLFTIFNKEQKNV</sequence>
<name>A0AC61T5P1_9BACI</name>
<evidence type="ECO:0000313" key="1">
    <source>
        <dbReference type="EMBL" id="TPV44086.1"/>
    </source>
</evidence>
<dbReference type="Proteomes" id="UP000317636">
    <property type="component" value="Unassembled WGS sequence"/>
</dbReference>
<accession>A0AC61T5P1</accession>
<proteinExistence type="predicted"/>
<protein>
    <submittedName>
        <fullName evidence="1">Uncharacterized protein</fullName>
    </submittedName>
</protein>
<evidence type="ECO:0000313" key="2">
    <source>
        <dbReference type="Proteomes" id="UP000317636"/>
    </source>
</evidence>
<keyword evidence="2" id="KW-1185">Reference proteome</keyword>
<organism evidence="1 2">
    <name type="scientific">Bacillus dicomae</name>
    <dbReference type="NCBI Taxonomy" id="3088378"/>
    <lineage>
        <taxon>Bacteria</taxon>
        <taxon>Bacillati</taxon>
        <taxon>Bacillota</taxon>
        <taxon>Bacilli</taxon>
        <taxon>Bacillales</taxon>
        <taxon>Bacillaceae</taxon>
        <taxon>Bacillus</taxon>
        <taxon>Bacillus cereus group</taxon>
    </lineage>
</organism>
<gene>
    <name evidence="1" type="ORF">FJ659_12815</name>
</gene>
<reference evidence="1" key="1">
    <citation type="submission" date="2019-06" db="EMBL/GenBank/DDBJ databases">
        <title>Draft genome sequence of Bacillus sp. strain MHSD28.</title>
        <authorList>
            <person name="Makuwa S.C."/>
            <person name="Serepa-Dlamini M.H."/>
        </authorList>
    </citation>
    <scope>NUCLEOTIDE SEQUENCE</scope>
    <source>
        <strain evidence="1">MHSD28</strain>
    </source>
</reference>